<dbReference type="PROSITE" id="PS50262">
    <property type="entry name" value="G_PROTEIN_RECEP_F1_2"/>
    <property type="match status" value="1"/>
</dbReference>
<dbReference type="GO" id="GO:0005886">
    <property type="term" value="C:plasma membrane"/>
    <property type="evidence" value="ECO:0007669"/>
    <property type="project" value="TreeGrafter"/>
</dbReference>
<dbReference type="EMBL" id="CAJNOG010000696">
    <property type="protein sequence ID" value="CAF1338023.1"/>
    <property type="molecule type" value="Genomic_DNA"/>
</dbReference>
<evidence type="ECO:0000256" key="5">
    <source>
        <dbReference type="ARBA" id="ARBA00023136"/>
    </source>
</evidence>
<evidence type="ECO:0000313" key="14">
    <source>
        <dbReference type="EMBL" id="CAF1512327.1"/>
    </source>
</evidence>
<evidence type="ECO:0000256" key="4">
    <source>
        <dbReference type="ARBA" id="ARBA00023040"/>
    </source>
</evidence>
<keyword evidence="7" id="KW-0807">Transducer</keyword>
<dbReference type="Pfam" id="PF00001">
    <property type="entry name" value="7tm_1"/>
    <property type="match status" value="1"/>
</dbReference>
<dbReference type="EMBL" id="CAJNOM010000587">
    <property type="protein sequence ID" value="CAF1512327.1"/>
    <property type="molecule type" value="Genomic_DNA"/>
</dbReference>
<dbReference type="GO" id="GO:0004930">
    <property type="term" value="F:G protein-coupled receptor activity"/>
    <property type="evidence" value="ECO:0007669"/>
    <property type="project" value="UniProtKB-KW"/>
</dbReference>
<evidence type="ECO:0000313" key="15">
    <source>
        <dbReference type="EMBL" id="CAF3652359.1"/>
    </source>
</evidence>
<keyword evidence="6" id="KW-0675">Receptor</keyword>
<proteinExistence type="predicted"/>
<dbReference type="EMBL" id="CAJNOE010000431">
    <property type="protein sequence ID" value="CAF1212155.1"/>
    <property type="molecule type" value="Genomic_DNA"/>
</dbReference>
<feature type="transmembrane region" description="Helical" evidence="8">
    <location>
        <begin position="162"/>
        <end position="183"/>
    </location>
</feature>
<keyword evidence="3 8" id="KW-1133">Transmembrane helix</keyword>
<dbReference type="Proteomes" id="UP000663832">
    <property type="component" value="Unassembled WGS sequence"/>
</dbReference>
<reference evidence="13" key="1">
    <citation type="submission" date="2021-02" db="EMBL/GenBank/DDBJ databases">
        <authorList>
            <person name="Nowell W R."/>
        </authorList>
    </citation>
    <scope>NUCLEOTIDE SEQUENCE</scope>
</reference>
<evidence type="ECO:0000259" key="9">
    <source>
        <dbReference type="PROSITE" id="PS50262"/>
    </source>
</evidence>
<dbReference type="PANTHER" id="PTHR24243:SF230">
    <property type="entry name" value="G-PROTEIN COUPLED RECEPTORS FAMILY 1 PROFILE DOMAIN-CONTAINING PROTEIN"/>
    <property type="match status" value="1"/>
</dbReference>
<organism evidence="13 17">
    <name type="scientific">Adineta steineri</name>
    <dbReference type="NCBI Taxonomy" id="433720"/>
    <lineage>
        <taxon>Eukaryota</taxon>
        <taxon>Metazoa</taxon>
        <taxon>Spiralia</taxon>
        <taxon>Gnathifera</taxon>
        <taxon>Rotifera</taxon>
        <taxon>Eurotatoria</taxon>
        <taxon>Bdelloidea</taxon>
        <taxon>Adinetida</taxon>
        <taxon>Adinetidae</taxon>
        <taxon>Adineta</taxon>
    </lineage>
</organism>
<comment type="subcellular location">
    <subcellularLocation>
        <location evidence="1">Membrane</location>
        <topology evidence="1">Multi-pass membrane protein</topology>
    </subcellularLocation>
</comment>
<dbReference type="Proteomes" id="UP000663860">
    <property type="component" value="Unassembled WGS sequence"/>
</dbReference>
<name>A0A815RRP5_9BILA</name>
<evidence type="ECO:0000313" key="13">
    <source>
        <dbReference type="EMBL" id="CAF1479968.1"/>
    </source>
</evidence>
<dbReference type="Gene3D" id="1.20.1070.10">
    <property type="entry name" value="Rhodopsin 7-helix transmembrane proteins"/>
    <property type="match status" value="1"/>
</dbReference>
<gene>
    <name evidence="10" type="ORF">BJG266_LOCUS19799</name>
    <name evidence="11" type="ORF">IZO911_LOCUS29232</name>
    <name evidence="12" type="ORF">JYZ213_LOCUS34331</name>
    <name evidence="16" type="ORF">KXQ929_LOCUS13123</name>
    <name evidence="15" type="ORF">OXD698_LOCUS9096</name>
    <name evidence="13" type="ORF">QVE165_LOCUS42173</name>
    <name evidence="14" type="ORF">QVE165_LOCUS44207</name>
</gene>
<feature type="transmembrane region" description="Helical" evidence="8">
    <location>
        <begin position="121"/>
        <end position="141"/>
    </location>
</feature>
<keyword evidence="4" id="KW-0297">G-protein coupled receptor</keyword>
<feature type="domain" description="G-protein coupled receptors family 1 profile" evidence="9">
    <location>
        <begin position="60"/>
        <end position="394"/>
    </location>
</feature>
<dbReference type="EMBL" id="CAJOBB010000693">
    <property type="protein sequence ID" value="CAF3732133.1"/>
    <property type="molecule type" value="Genomic_DNA"/>
</dbReference>
<evidence type="ECO:0000256" key="3">
    <source>
        <dbReference type="ARBA" id="ARBA00022989"/>
    </source>
</evidence>
<dbReference type="PRINTS" id="PR00237">
    <property type="entry name" value="GPCRRHODOPSN"/>
</dbReference>
<dbReference type="EMBL" id="CAJOAZ010000454">
    <property type="protein sequence ID" value="CAF3652359.1"/>
    <property type="molecule type" value="Genomic_DNA"/>
</dbReference>
<feature type="transmembrane region" description="Helical" evidence="8">
    <location>
        <begin position="343"/>
        <end position="366"/>
    </location>
</feature>
<dbReference type="PANTHER" id="PTHR24243">
    <property type="entry name" value="G-PROTEIN COUPLED RECEPTOR"/>
    <property type="match status" value="1"/>
</dbReference>
<feature type="transmembrane region" description="Helical" evidence="8">
    <location>
        <begin position="80"/>
        <end position="101"/>
    </location>
</feature>
<feature type="transmembrane region" description="Helical" evidence="8">
    <location>
        <begin position="203"/>
        <end position="228"/>
    </location>
</feature>
<accession>A0A815RRP5</accession>
<keyword evidence="2 8" id="KW-0812">Transmembrane</keyword>
<evidence type="ECO:0000256" key="1">
    <source>
        <dbReference type="ARBA" id="ARBA00004141"/>
    </source>
</evidence>
<dbReference type="InterPro" id="IPR000276">
    <property type="entry name" value="GPCR_Rhodpsn"/>
</dbReference>
<feature type="transmembrane region" description="Helical" evidence="8">
    <location>
        <begin position="378"/>
        <end position="397"/>
    </location>
</feature>
<dbReference type="Proteomes" id="UP000663877">
    <property type="component" value="Unassembled WGS sequence"/>
</dbReference>
<dbReference type="InterPro" id="IPR017452">
    <property type="entry name" value="GPCR_Rhodpsn_7TM"/>
</dbReference>
<dbReference type="OrthoDB" id="9990906at2759"/>
<evidence type="ECO:0000313" key="16">
    <source>
        <dbReference type="EMBL" id="CAF3732133.1"/>
    </source>
</evidence>
<evidence type="ECO:0000313" key="11">
    <source>
        <dbReference type="EMBL" id="CAF1212155.1"/>
    </source>
</evidence>
<dbReference type="Proteomes" id="UP000663845">
    <property type="component" value="Unassembled WGS sequence"/>
</dbReference>
<dbReference type="EMBL" id="CAJNOM010000515">
    <property type="protein sequence ID" value="CAF1479968.1"/>
    <property type="molecule type" value="Genomic_DNA"/>
</dbReference>
<feature type="transmembrane region" description="Helical" evidence="8">
    <location>
        <begin position="45"/>
        <end position="68"/>
    </location>
</feature>
<protein>
    <recommendedName>
        <fullName evidence="9">G-protein coupled receptors family 1 profile domain-containing protein</fullName>
    </recommendedName>
</protein>
<keyword evidence="17" id="KW-1185">Reference proteome</keyword>
<evidence type="ECO:0000313" key="10">
    <source>
        <dbReference type="EMBL" id="CAF1072685.1"/>
    </source>
</evidence>
<evidence type="ECO:0000256" key="8">
    <source>
        <dbReference type="SAM" id="Phobius"/>
    </source>
</evidence>
<keyword evidence="5 8" id="KW-0472">Membrane</keyword>
<dbReference type="EMBL" id="CAJNOI010000108">
    <property type="protein sequence ID" value="CAF1072685.1"/>
    <property type="molecule type" value="Genomic_DNA"/>
</dbReference>
<evidence type="ECO:0000313" key="12">
    <source>
        <dbReference type="EMBL" id="CAF1338023.1"/>
    </source>
</evidence>
<dbReference type="Proteomes" id="UP000663868">
    <property type="component" value="Unassembled WGS sequence"/>
</dbReference>
<evidence type="ECO:0000313" key="17">
    <source>
        <dbReference type="Proteomes" id="UP000663832"/>
    </source>
</evidence>
<evidence type="ECO:0000256" key="7">
    <source>
        <dbReference type="ARBA" id="ARBA00023224"/>
    </source>
</evidence>
<comment type="caution">
    <text evidence="13">The sequence shown here is derived from an EMBL/GenBank/DDBJ whole genome shotgun (WGS) entry which is preliminary data.</text>
</comment>
<dbReference type="SUPFAM" id="SSF81321">
    <property type="entry name" value="Family A G protein-coupled receptor-like"/>
    <property type="match status" value="1"/>
</dbReference>
<evidence type="ECO:0000256" key="6">
    <source>
        <dbReference type="ARBA" id="ARBA00023170"/>
    </source>
</evidence>
<dbReference type="AlphaFoldDB" id="A0A815RRP5"/>
<sequence>MANANQTVYLIFGNINLTTELNNTSLLSNEAVFINYENLPLVERLTLYITFIVSVIGIIGNAGTIVVLNQQAMRKWRSSILLSALAAVDFLYLLIIFLSIIDTLTHQTIGLHRSLLLCQGTVYITHVCSFLSAAFTLSFTLQRFIAVLFPLHANTIISNRSSIINILLLIFISCSFYSFSFFLTNISQGQCREDETYPALFPLLIVDICLTFILPFIFILLCNIAIVYKLQSRKKFTDKFGGSLTIASYHRQTTDLCPERQRLYQSNGYVTSNDYIQLKNERKIATRKISTPCIESVRSGNEYLSRITHPRLSTPTLSYEHVTTTTGNGTHQRQTISQRTTKMLVICSTTFLIFNSPYCAVLFYSVISKHVLTRTLDILRHFYFMSFCLNFFLYSLCGNRFRHELIILLKASCRRCCLRSLRLHWLHFDKIPQQSSISRVTVRTGV</sequence>
<evidence type="ECO:0000256" key="2">
    <source>
        <dbReference type="ARBA" id="ARBA00022692"/>
    </source>
</evidence>
<dbReference type="Proteomes" id="UP000663844">
    <property type="component" value="Unassembled WGS sequence"/>
</dbReference>